<evidence type="ECO:0008006" key="3">
    <source>
        <dbReference type="Google" id="ProtNLM"/>
    </source>
</evidence>
<proteinExistence type="predicted"/>
<evidence type="ECO:0000313" key="1">
    <source>
        <dbReference type="EMBL" id="EDP14041.1"/>
    </source>
</evidence>
<reference evidence="1 2" key="2">
    <citation type="submission" date="2007-09" db="EMBL/GenBank/DDBJ databases">
        <title>Draft genome sequence of Clostridium bolteae (ATCC BAA-613).</title>
        <authorList>
            <person name="Sudarsanam P."/>
            <person name="Ley R."/>
            <person name="Guruge J."/>
            <person name="Turnbaugh P.J."/>
            <person name="Mahowald M."/>
            <person name="Liep D."/>
            <person name="Gordon J."/>
        </authorList>
    </citation>
    <scope>NUCLEOTIDE SEQUENCE [LARGE SCALE GENOMIC DNA]</scope>
    <source>
        <strain evidence="2">ATCC BAA-613 / DSM 15670 / CCUG 46953 / JCM 12243 / WAL 16351</strain>
    </source>
</reference>
<dbReference type="HOGENOM" id="CLU_094878_0_0_9"/>
<accession>A8S0D7</accession>
<dbReference type="AlphaFoldDB" id="A8S0D7"/>
<gene>
    <name evidence="1" type="ORF">CLOBOL_05648</name>
</gene>
<comment type="caution">
    <text evidence="1">The sequence shown here is derived from an EMBL/GenBank/DDBJ whole genome shotgun (WGS) entry which is preliminary data.</text>
</comment>
<reference evidence="1 2" key="1">
    <citation type="submission" date="2007-08" db="EMBL/GenBank/DDBJ databases">
        <authorList>
            <person name="Fulton L."/>
            <person name="Clifton S."/>
            <person name="Fulton B."/>
            <person name="Xu J."/>
            <person name="Minx P."/>
            <person name="Pepin K.H."/>
            <person name="Johnson M."/>
            <person name="Thiruvilangam P."/>
            <person name="Bhonagiri V."/>
            <person name="Nash W.E."/>
            <person name="Mardis E.R."/>
            <person name="Wilson R.K."/>
        </authorList>
    </citation>
    <scope>NUCLEOTIDE SEQUENCE [LARGE SCALE GENOMIC DNA]</scope>
    <source>
        <strain evidence="2">ATCC BAA-613 / DSM 15670 / CCUG 46953 / JCM 12243 / WAL 16351</strain>
    </source>
</reference>
<organism evidence="1 2">
    <name type="scientific">Enterocloster bolteae (strain ATCC BAA-613 / DSM 15670 / CCUG 46953 / JCM 12243 / WAL 16351)</name>
    <name type="common">Clostridium bolteae</name>
    <dbReference type="NCBI Taxonomy" id="411902"/>
    <lineage>
        <taxon>Bacteria</taxon>
        <taxon>Bacillati</taxon>
        <taxon>Bacillota</taxon>
        <taxon>Clostridia</taxon>
        <taxon>Lachnospirales</taxon>
        <taxon>Lachnospiraceae</taxon>
        <taxon>Enterocloster</taxon>
    </lineage>
</organism>
<sequence>MSFATRMLDMLTSAYIRTDIQKLEKSEPPETNIGKLFYLAGWGFDILQEQTEKVRLWDNIDKMQGAVLDSFGNNYGVARGTATDEIFRIMIRVKILAMLASGNLDTLILSAASLFGIKAEDVKCEEVYPAKVYIYINEDELDEEHKNVAGIIAELMNRIKSGGIGIRIFYRTYSAHKTTVYVGASACLATFMNIPPTAINKKTEKQVKLKIGVGTLLCVTASYPASR</sequence>
<dbReference type="eggNOG" id="ENOG50322RC">
    <property type="taxonomic scope" value="Bacteria"/>
</dbReference>
<dbReference type="EMBL" id="ABCC02000042">
    <property type="protein sequence ID" value="EDP14041.1"/>
    <property type="molecule type" value="Genomic_DNA"/>
</dbReference>
<dbReference type="PaxDb" id="411902-CLOBOL_05648"/>
<protein>
    <recommendedName>
        <fullName evidence="3">DUF2313 domain-containing protein</fullName>
    </recommendedName>
</protein>
<dbReference type="RefSeq" id="WP_002578686.1">
    <property type="nucleotide sequence ID" value="NZ_DS480697.1"/>
</dbReference>
<dbReference type="Proteomes" id="UP000005396">
    <property type="component" value="Unassembled WGS sequence"/>
</dbReference>
<name>A8S0D7_ENTBW</name>
<evidence type="ECO:0000313" key="2">
    <source>
        <dbReference type="Proteomes" id="UP000005396"/>
    </source>
</evidence>